<proteinExistence type="predicted"/>
<organism evidence="2 3">
    <name type="scientific">Streptococcus ruminicola</name>
    <dbReference type="NCBI Taxonomy" id="2686210"/>
    <lineage>
        <taxon>Bacteria</taxon>
        <taxon>Bacillati</taxon>
        <taxon>Bacillota</taxon>
        <taxon>Bacilli</taxon>
        <taxon>Lactobacillales</taxon>
        <taxon>Streptococcaceae</taxon>
        <taxon>Streptococcus</taxon>
    </lineage>
</organism>
<gene>
    <name evidence="2" type="ORF">GPZ88_01160</name>
</gene>
<evidence type="ECO:0000313" key="3">
    <source>
        <dbReference type="Proteomes" id="UP000503166"/>
    </source>
</evidence>
<keyword evidence="1" id="KW-0472">Membrane</keyword>
<dbReference type="Proteomes" id="UP000503166">
    <property type="component" value="Chromosome"/>
</dbReference>
<evidence type="ECO:0000256" key="1">
    <source>
        <dbReference type="SAM" id="Phobius"/>
    </source>
</evidence>
<sequence>MIGMVLYFEFVIFILQIAILIAIVRIQTDNISGSLELIQDKLDEILEVEIDEE</sequence>
<name>A0A6G8HY91_9STRE</name>
<evidence type="ECO:0000313" key="2">
    <source>
        <dbReference type="EMBL" id="QIM45748.1"/>
    </source>
</evidence>
<dbReference type="AlphaFoldDB" id="A0A6G8HY91"/>
<dbReference type="EMBL" id="CP046919">
    <property type="protein sequence ID" value="QIM45748.1"/>
    <property type="molecule type" value="Genomic_DNA"/>
</dbReference>
<dbReference type="RefSeq" id="WP_166043057.1">
    <property type="nucleotide sequence ID" value="NZ_CP046919.1"/>
</dbReference>
<protein>
    <submittedName>
        <fullName evidence="2">Uncharacterized protein</fullName>
    </submittedName>
</protein>
<reference evidence="2 3" key="1">
    <citation type="submission" date="2019-12" db="EMBL/GenBank/DDBJ databases">
        <title>Complete genome sequence of Streptococcus sp. CNU G2 isolated frome Bos taurus coreanae.</title>
        <authorList>
            <person name="Park S.Y."/>
            <person name="Kim J.H."/>
            <person name="Seo S.W."/>
        </authorList>
    </citation>
    <scope>NUCLEOTIDE SEQUENCE [LARGE SCALE GENOMIC DNA]</scope>
    <source>
        <strain evidence="2 3">CNU G2</strain>
    </source>
</reference>
<keyword evidence="1" id="KW-1133">Transmembrane helix</keyword>
<keyword evidence="1" id="KW-0812">Transmembrane</keyword>
<dbReference type="KEGG" id="srum:GPZ88_01160"/>
<feature type="transmembrane region" description="Helical" evidence="1">
    <location>
        <begin position="6"/>
        <end position="24"/>
    </location>
</feature>
<accession>A0A6G8HY91</accession>